<reference evidence="12" key="1">
    <citation type="submission" date="2022-07" db="EMBL/GenBank/DDBJ databases">
        <authorList>
            <person name="Trinca V."/>
            <person name="Uliana J.V.C."/>
            <person name="Torres T.T."/>
            <person name="Ward R.J."/>
            <person name="Monesi N."/>
        </authorList>
    </citation>
    <scope>NUCLEOTIDE SEQUENCE</scope>
    <source>
        <strain evidence="12">HSMRA1968</strain>
        <tissue evidence="12">Whole embryos</tissue>
    </source>
</reference>
<dbReference type="AlphaFoldDB" id="A0A9Q0MV10"/>
<feature type="region of interest" description="Disordered" evidence="10">
    <location>
        <begin position="35"/>
        <end position="60"/>
    </location>
</feature>
<dbReference type="Proteomes" id="UP001151699">
    <property type="component" value="Chromosome X"/>
</dbReference>
<keyword evidence="8" id="KW-0539">Nucleus</keyword>
<dbReference type="FunFam" id="3.30.160.60:FF:001329">
    <property type="entry name" value="INSM transcriptional repressor 1"/>
    <property type="match status" value="1"/>
</dbReference>
<keyword evidence="4 9" id="KW-0863">Zinc-finger</keyword>
<dbReference type="GO" id="GO:0008270">
    <property type="term" value="F:zinc ion binding"/>
    <property type="evidence" value="ECO:0007669"/>
    <property type="project" value="UniProtKB-KW"/>
</dbReference>
<dbReference type="Gene3D" id="3.30.160.60">
    <property type="entry name" value="Classic Zinc Finger"/>
    <property type="match status" value="2"/>
</dbReference>
<feature type="region of interest" description="Disordered" evidence="10">
    <location>
        <begin position="381"/>
        <end position="403"/>
    </location>
</feature>
<comment type="subcellular location">
    <subcellularLocation>
        <location evidence="1">Nucleus</location>
    </subcellularLocation>
</comment>
<comment type="caution">
    <text evidence="12">The sequence shown here is derived from an EMBL/GenBank/DDBJ whole genome shotgun (WGS) entry which is preliminary data.</text>
</comment>
<evidence type="ECO:0000256" key="10">
    <source>
        <dbReference type="SAM" id="MobiDB-lite"/>
    </source>
</evidence>
<keyword evidence="5" id="KW-0862">Zinc</keyword>
<feature type="compositionally biased region" description="Polar residues" evidence="10">
    <location>
        <begin position="385"/>
        <end position="398"/>
    </location>
</feature>
<dbReference type="SUPFAM" id="SSF57667">
    <property type="entry name" value="beta-beta-alpha zinc fingers"/>
    <property type="match status" value="2"/>
</dbReference>
<evidence type="ECO:0000256" key="7">
    <source>
        <dbReference type="ARBA" id="ARBA00023163"/>
    </source>
</evidence>
<dbReference type="PROSITE" id="PS50157">
    <property type="entry name" value="ZINC_FINGER_C2H2_2"/>
    <property type="match status" value="2"/>
</dbReference>
<evidence type="ECO:0000313" key="13">
    <source>
        <dbReference type="Proteomes" id="UP001151699"/>
    </source>
</evidence>
<evidence type="ECO:0000256" key="2">
    <source>
        <dbReference type="ARBA" id="ARBA00022723"/>
    </source>
</evidence>
<keyword evidence="2" id="KW-0479">Metal-binding</keyword>
<evidence type="ECO:0000256" key="4">
    <source>
        <dbReference type="ARBA" id="ARBA00022771"/>
    </source>
</evidence>
<proteinExistence type="predicted"/>
<gene>
    <name evidence="12" type="primary">insm1a</name>
    <name evidence="12" type="ORF">Bhyg_09758</name>
</gene>
<dbReference type="GO" id="GO:0001227">
    <property type="term" value="F:DNA-binding transcription repressor activity, RNA polymerase II-specific"/>
    <property type="evidence" value="ECO:0007669"/>
    <property type="project" value="TreeGrafter"/>
</dbReference>
<evidence type="ECO:0000256" key="6">
    <source>
        <dbReference type="ARBA" id="ARBA00023015"/>
    </source>
</evidence>
<protein>
    <submittedName>
        <fullName evidence="12">Insulinoma-associated protein 1a</fullName>
    </submittedName>
</protein>
<keyword evidence="13" id="KW-1185">Reference proteome</keyword>
<evidence type="ECO:0000313" key="12">
    <source>
        <dbReference type="EMBL" id="KAJ6637032.1"/>
    </source>
</evidence>
<dbReference type="GO" id="GO:0000978">
    <property type="term" value="F:RNA polymerase II cis-regulatory region sequence-specific DNA binding"/>
    <property type="evidence" value="ECO:0007669"/>
    <property type="project" value="TreeGrafter"/>
</dbReference>
<dbReference type="GO" id="GO:0017053">
    <property type="term" value="C:transcription repressor complex"/>
    <property type="evidence" value="ECO:0007669"/>
    <property type="project" value="TreeGrafter"/>
</dbReference>
<evidence type="ECO:0000256" key="1">
    <source>
        <dbReference type="ARBA" id="ARBA00004123"/>
    </source>
</evidence>
<name>A0A9Q0MV10_9DIPT</name>
<dbReference type="GO" id="GO:0030182">
    <property type="term" value="P:neuron differentiation"/>
    <property type="evidence" value="ECO:0007669"/>
    <property type="project" value="TreeGrafter"/>
</dbReference>
<feature type="domain" description="C2H2-type" evidence="11">
    <location>
        <begin position="419"/>
        <end position="446"/>
    </location>
</feature>
<evidence type="ECO:0000256" key="3">
    <source>
        <dbReference type="ARBA" id="ARBA00022737"/>
    </source>
</evidence>
<dbReference type="InterPro" id="IPR013087">
    <property type="entry name" value="Znf_C2H2_type"/>
</dbReference>
<dbReference type="OrthoDB" id="8953942at2759"/>
<dbReference type="GO" id="GO:0005634">
    <property type="term" value="C:nucleus"/>
    <property type="evidence" value="ECO:0007669"/>
    <property type="project" value="UniProtKB-SubCell"/>
</dbReference>
<feature type="domain" description="C2H2-type" evidence="11">
    <location>
        <begin position="358"/>
        <end position="385"/>
    </location>
</feature>
<dbReference type="GO" id="GO:0010564">
    <property type="term" value="P:regulation of cell cycle process"/>
    <property type="evidence" value="ECO:0007669"/>
    <property type="project" value="TreeGrafter"/>
</dbReference>
<keyword evidence="6" id="KW-0805">Transcription regulation</keyword>
<dbReference type="PANTHER" id="PTHR15065:SF10">
    <property type="entry name" value="NERVOUS FINGERS 2, ISOFORM B"/>
    <property type="match status" value="1"/>
</dbReference>
<feature type="compositionally biased region" description="Pro residues" evidence="10">
    <location>
        <begin position="42"/>
        <end position="51"/>
    </location>
</feature>
<dbReference type="InterPro" id="IPR042972">
    <property type="entry name" value="INSM1/2"/>
</dbReference>
<evidence type="ECO:0000256" key="9">
    <source>
        <dbReference type="PROSITE-ProRule" id="PRU00042"/>
    </source>
</evidence>
<dbReference type="PROSITE" id="PS00028">
    <property type="entry name" value="ZINC_FINGER_C2H2_1"/>
    <property type="match status" value="2"/>
</dbReference>
<dbReference type="PANTHER" id="PTHR15065">
    <property type="entry name" value="INSULINOMA-ASSOCIATED 1"/>
    <property type="match status" value="1"/>
</dbReference>
<evidence type="ECO:0000256" key="5">
    <source>
        <dbReference type="ARBA" id="ARBA00022833"/>
    </source>
</evidence>
<evidence type="ECO:0000256" key="8">
    <source>
        <dbReference type="ARBA" id="ARBA00023242"/>
    </source>
</evidence>
<dbReference type="SMART" id="SM00355">
    <property type="entry name" value="ZnF_C2H2"/>
    <property type="match status" value="3"/>
</dbReference>
<evidence type="ECO:0000259" key="11">
    <source>
        <dbReference type="PROSITE" id="PS50157"/>
    </source>
</evidence>
<dbReference type="InterPro" id="IPR036236">
    <property type="entry name" value="Znf_C2H2_sf"/>
</dbReference>
<dbReference type="EMBL" id="WJQU01000003">
    <property type="protein sequence ID" value="KAJ6637032.1"/>
    <property type="molecule type" value="Genomic_DNA"/>
</dbReference>
<keyword evidence="3" id="KW-0677">Repeat</keyword>
<accession>A0A9Q0MV10</accession>
<dbReference type="Pfam" id="PF00096">
    <property type="entry name" value="zf-C2H2"/>
    <property type="match status" value="2"/>
</dbReference>
<keyword evidence="7" id="KW-0804">Transcription</keyword>
<organism evidence="12 13">
    <name type="scientific">Pseudolycoriella hygida</name>
    <dbReference type="NCBI Taxonomy" id="35572"/>
    <lineage>
        <taxon>Eukaryota</taxon>
        <taxon>Metazoa</taxon>
        <taxon>Ecdysozoa</taxon>
        <taxon>Arthropoda</taxon>
        <taxon>Hexapoda</taxon>
        <taxon>Insecta</taxon>
        <taxon>Pterygota</taxon>
        <taxon>Neoptera</taxon>
        <taxon>Endopterygota</taxon>
        <taxon>Diptera</taxon>
        <taxon>Nematocera</taxon>
        <taxon>Sciaroidea</taxon>
        <taxon>Sciaridae</taxon>
        <taxon>Pseudolycoriella</taxon>
    </lineage>
</organism>
<sequence length="524" mass="60381">MLPYNTGLRLTPHFNSTYYHQFLLRHGDPLSPLDLSLRNPVPITPPTTPSPPRKRSRSNGFNEHFQITGFSSNISGNKCLDEFQYDGDLIEWQRHEQSEELISHADSKNKFVELPKYIKTSSEDMYISRDRDESLDKSRNSNLLEDRKINSDISVHSEDEDCYIDVISQDDSKTINIYEESNEMLEPNEHVKESVTECLSECEDSAVSEALSRNKVVYEDSKLHCQAIEGFAKLFERNFGKSTNISVANDSVKGGKSFENKIEKRKLKIRKQTMDEDNSSPVSGTIIRKLRHDEELVVRKGDIDPAFNVVEITEEAKLILASIDNQIGSYICQLCRAMYDDAFQLAQHRCSRIVHIEYRCAECDKVFNCPANLASHRRWHKPKVPNSQRKPTPTTSEIQNEEQHVINDKITSDTPTSGFPCKQCGKTFRRLAYLKKHSVSHQLSTSKEVTVDTIRNQQLPFQIYPSGRYSGMFPEFDKRLHSFQQLYFQQTERMSAFQYVRDHAMEGYMKRNTPLPQLPLCAAK</sequence>